<name>A0A654M304_9ARCH</name>
<dbReference type="EMBL" id="CP012850">
    <property type="protein sequence ID" value="ALI37607.1"/>
    <property type="molecule type" value="Genomic_DNA"/>
</dbReference>
<proteinExistence type="predicted"/>
<evidence type="ECO:0000313" key="3">
    <source>
        <dbReference type="Proteomes" id="UP000058925"/>
    </source>
</evidence>
<gene>
    <name evidence="2" type="ORF">NMY3_03424</name>
</gene>
<keyword evidence="1" id="KW-1133">Transmembrane helix</keyword>
<reference evidence="3" key="1">
    <citation type="submission" date="2015-10" db="EMBL/GenBank/DDBJ databases">
        <title>Niche specialization of a soil ammonia-oxidizing archaeon, Candidatus Nitrosocosmicus oleophilus.</title>
        <authorList>
            <person name="Jung M.-Y."/>
            <person name="Rhee S.-K."/>
        </authorList>
    </citation>
    <scope>NUCLEOTIDE SEQUENCE [LARGE SCALE GENOMIC DNA]</scope>
    <source>
        <strain evidence="3">MY3</strain>
    </source>
</reference>
<evidence type="ECO:0000313" key="2">
    <source>
        <dbReference type="EMBL" id="ALI37607.1"/>
    </source>
</evidence>
<evidence type="ECO:0000256" key="1">
    <source>
        <dbReference type="SAM" id="Phobius"/>
    </source>
</evidence>
<dbReference type="KEGG" id="taa:NMY3_03424"/>
<keyword evidence="3" id="KW-1185">Reference proteome</keyword>
<organism evidence="2 3">
    <name type="scientific">Candidatus Nitrosocosmicus oleophilus</name>
    <dbReference type="NCBI Taxonomy" id="1353260"/>
    <lineage>
        <taxon>Archaea</taxon>
        <taxon>Nitrososphaerota</taxon>
        <taxon>Nitrososphaeria</taxon>
        <taxon>Nitrososphaerales</taxon>
        <taxon>Nitrososphaeraceae</taxon>
        <taxon>Candidatus Nitrosocosmicus</taxon>
    </lineage>
</organism>
<feature type="transmembrane region" description="Helical" evidence="1">
    <location>
        <begin position="36"/>
        <end position="52"/>
    </location>
</feature>
<feature type="transmembrane region" description="Helical" evidence="1">
    <location>
        <begin position="5"/>
        <end position="24"/>
    </location>
</feature>
<protein>
    <submittedName>
        <fullName evidence="2">Uncharacterized protein</fullName>
    </submittedName>
</protein>
<keyword evidence="1" id="KW-0812">Transmembrane</keyword>
<dbReference type="AlphaFoldDB" id="A0A654M304"/>
<dbReference type="Proteomes" id="UP000058925">
    <property type="component" value="Chromosome"/>
</dbReference>
<keyword evidence="1" id="KW-0472">Membrane</keyword>
<accession>A0A654M304</accession>
<sequence length="64" mass="7633">MYLIFLGIFAGIIATVSFFIVFPASVLDDYYLHRPYEIPPLILFTMALIFFYKKRLYLKKDVIY</sequence>